<sequence>MNYNNKYYFTDSHACGPNGESASDTYGKACVIECGSLDDLVRVCKHATGSGNVQYTLSYIDVHMTDRLTRNANITTEHNLHQSLQVTYPINISHEVETNLNQATQQHPRLLISPITISQSENERNITCQTETIPVHTSAMAPIDSTQPAEEQVLDASNNVNKITRKTTDNIFNVAHERKAEEFAWFFLLPYGVNGLNQPRNIKISPLDYFQYRILGNDTRFQLNDLFYALSIFEYHRVKSAISAYCKKSNVKMAKSTMFLFILKTLEAQRYIGELH</sequence>
<evidence type="ECO:0000313" key="2">
    <source>
        <dbReference type="Proteomes" id="UP000887116"/>
    </source>
</evidence>
<dbReference type="GO" id="GO:0004386">
    <property type="term" value="F:helicase activity"/>
    <property type="evidence" value="ECO:0007669"/>
    <property type="project" value="UniProtKB-KW"/>
</dbReference>
<gene>
    <name evidence="1" type="primary">pif1_10</name>
    <name evidence="1" type="ORF">TNCT_216041</name>
</gene>
<dbReference type="OrthoDB" id="416437at2759"/>
<comment type="caution">
    <text evidence="1">The sequence shown here is derived from an EMBL/GenBank/DDBJ whole genome shotgun (WGS) entry which is preliminary data.</text>
</comment>
<evidence type="ECO:0000313" key="1">
    <source>
        <dbReference type="EMBL" id="GFR28768.1"/>
    </source>
</evidence>
<proteinExistence type="predicted"/>
<keyword evidence="2" id="KW-1185">Reference proteome</keyword>
<dbReference type="EMBL" id="BMAO01009113">
    <property type="protein sequence ID" value="GFR28768.1"/>
    <property type="molecule type" value="Genomic_DNA"/>
</dbReference>
<keyword evidence="1" id="KW-0067">ATP-binding</keyword>
<keyword evidence="1" id="KW-0347">Helicase</keyword>
<protein>
    <submittedName>
        <fullName evidence="1">ATP-dependent DNA helicase</fullName>
    </submittedName>
</protein>
<dbReference type="AlphaFoldDB" id="A0A8X6HRV1"/>
<reference evidence="1" key="1">
    <citation type="submission" date="2020-07" db="EMBL/GenBank/DDBJ databases">
        <title>Multicomponent nature underlies the extraordinary mechanical properties of spider dragline silk.</title>
        <authorList>
            <person name="Kono N."/>
            <person name="Nakamura H."/>
            <person name="Mori M."/>
            <person name="Yoshida Y."/>
            <person name="Ohtoshi R."/>
            <person name="Malay A.D."/>
            <person name="Moran D.A.P."/>
            <person name="Tomita M."/>
            <person name="Numata K."/>
            <person name="Arakawa K."/>
        </authorList>
    </citation>
    <scope>NUCLEOTIDE SEQUENCE</scope>
</reference>
<keyword evidence="1" id="KW-0547">Nucleotide-binding</keyword>
<dbReference type="Proteomes" id="UP000887116">
    <property type="component" value="Unassembled WGS sequence"/>
</dbReference>
<organism evidence="1 2">
    <name type="scientific">Trichonephila clavata</name>
    <name type="common">Joro spider</name>
    <name type="synonym">Nephila clavata</name>
    <dbReference type="NCBI Taxonomy" id="2740835"/>
    <lineage>
        <taxon>Eukaryota</taxon>
        <taxon>Metazoa</taxon>
        <taxon>Ecdysozoa</taxon>
        <taxon>Arthropoda</taxon>
        <taxon>Chelicerata</taxon>
        <taxon>Arachnida</taxon>
        <taxon>Araneae</taxon>
        <taxon>Araneomorphae</taxon>
        <taxon>Entelegynae</taxon>
        <taxon>Araneoidea</taxon>
        <taxon>Nephilidae</taxon>
        <taxon>Trichonephila</taxon>
    </lineage>
</organism>
<name>A0A8X6HRV1_TRICU</name>
<keyword evidence="1" id="KW-0378">Hydrolase</keyword>
<accession>A0A8X6HRV1</accession>